<dbReference type="Pfam" id="PF05678">
    <property type="entry name" value="VQ"/>
    <property type="match status" value="1"/>
</dbReference>
<feature type="compositionally biased region" description="Polar residues" evidence="1">
    <location>
        <begin position="1"/>
        <end position="13"/>
    </location>
</feature>
<feature type="compositionally biased region" description="Basic residues" evidence="1">
    <location>
        <begin position="52"/>
        <end position="61"/>
    </location>
</feature>
<evidence type="ECO:0000256" key="1">
    <source>
        <dbReference type="SAM" id="MobiDB-lite"/>
    </source>
</evidence>
<sequence>MDDMNPFSTNQWIQDYPTAEMTQSGGEPSDDPSIAVHRDSSQATIGQTGPKPTRRRSRASRRAPSIVLNASPTDFRALVQRFTGCDSGVNECSGFVLDPVVNLPKGPLNIDFAKKDISTETSSRYSYFDNQVSSTLQGEQMQSVGGFDLQVGYGTENTSVVYESIDESTLMATRRDGASHEYHGSLN</sequence>
<organism evidence="3 4">
    <name type="scientific">Lactuca saligna</name>
    <name type="common">Willowleaf lettuce</name>
    <dbReference type="NCBI Taxonomy" id="75948"/>
    <lineage>
        <taxon>Eukaryota</taxon>
        <taxon>Viridiplantae</taxon>
        <taxon>Streptophyta</taxon>
        <taxon>Embryophyta</taxon>
        <taxon>Tracheophyta</taxon>
        <taxon>Spermatophyta</taxon>
        <taxon>Magnoliopsida</taxon>
        <taxon>eudicotyledons</taxon>
        <taxon>Gunneridae</taxon>
        <taxon>Pentapetalae</taxon>
        <taxon>asterids</taxon>
        <taxon>campanulids</taxon>
        <taxon>Asterales</taxon>
        <taxon>Asteraceae</taxon>
        <taxon>Cichorioideae</taxon>
        <taxon>Cichorieae</taxon>
        <taxon>Lactucinae</taxon>
        <taxon>Lactuca</taxon>
    </lineage>
</organism>
<dbReference type="PANTHER" id="PTHR33179">
    <property type="entry name" value="VQ MOTIF-CONTAINING PROTEIN"/>
    <property type="match status" value="1"/>
</dbReference>
<proteinExistence type="predicted"/>
<dbReference type="Proteomes" id="UP001177003">
    <property type="component" value="Chromosome 6"/>
</dbReference>
<evidence type="ECO:0000313" key="3">
    <source>
        <dbReference type="EMBL" id="CAI9291834.1"/>
    </source>
</evidence>
<gene>
    <name evidence="3" type="ORF">LSALG_LOCUS30943</name>
</gene>
<feature type="domain" description="VQ" evidence="2">
    <location>
        <begin position="67"/>
        <end position="88"/>
    </location>
</feature>
<protein>
    <recommendedName>
        <fullName evidence="2">VQ domain-containing protein</fullName>
    </recommendedName>
</protein>
<evidence type="ECO:0000313" key="4">
    <source>
        <dbReference type="Proteomes" id="UP001177003"/>
    </source>
</evidence>
<evidence type="ECO:0000259" key="2">
    <source>
        <dbReference type="Pfam" id="PF05678"/>
    </source>
</evidence>
<name>A0AA36ED54_LACSI</name>
<feature type="region of interest" description="Disordered" evidence="1">
    <location>
        <begin position="1"/>
        <end position="66"/>
    </location>
</feature>
<dbReference type="PANTHER" id="PTHR33179:SF4">
    <property type="entry name" value="VQ MOTIF-CONTAINING PROTEIN"/>
    <property type="match status" value="1"/>
</dbReference>
<dbReference type="InterPro" id="IPR039609">
    <property type="entry name" value="VQ_15/22"/>
</dbReference>
<accession>A0AA36ED54</accession>
<dbReference type="AlphaFoldDB" id="A0AA36ED54"/>
<dbReference type="InterPro" id="IPR008889">
    <property type="entry name" value="VQ"/>
</dbReference>
<keyword evidence="4" id="KW-1185">Reference proteome</keyword>
<reference evidence="3" key="1">
    <citation type="submission" date="2023-04" db="EMBL/GenBank/DDBJ databases">
        <authorList>
            <person name="Vijverberg K."/>
            <person name="Xiong W."/>
            <person name="Schranz E."/>
        </authorList>
    </citation>
    <scope>NUCLEOTIDE SEQUENCE</scope>
</reference>
<dbReference type="EMBL" id="OX465082">
    <property type="protein sequence ID" value="CAI9291834.1"/>
    <property type="molecule type" value="Genomic_DNA"/>
</dbReference>